<evidence type="ECO:0000313" key="3">
    <source>
        <dbReference type="Proteomes" id="UP000663920"/>
    </source>
</evidence>
<name>A0A975CJL6_9FLAO</name>
<dbReference type="Pfam" id="PF05016">
    <property type="entry name" value="ParE_toxin"/>
    <property type="match status" value="1"/>
</dbReference>
<dbReference type="RefSeq" id="WP_208076691.1">
    <property type="nucleotide sequence ID" value="NZ_CP071869.1"/>
</dbReference>
<protein>
    <submittedName>
        <fullName evidence="2">Type II toxin-antitoxin system RelE/ParE family toxin</fullName>
    </submittedName>
</protein>
<reference evidence="2 3" key="1">
    <citation type="submission" date="2021-03" db="EMBL/GenBank/DDBJ databases">
        <title>Complete genome of Polaribacter_sp.SM13.</title>
        <authorList>
            <person name="Jeong S.W."/>
            <person name="Bae J.W."/>
        </authorList>
    </citation>
    <scope>NUCLEOTIDE SEQUENCE [LARGE SCALE GENOMIC DNA]</scope>
    <source>
        <strain evidence="2 3">SM13</strain>
    </source>
</reference>
<keyword evidence="1" id="KW-1277">Toxin-antitoxin system</keyword>
<gene>
    <name evidence="2" type="ORF">J3359_09560</name>
</gene>
<evidence type="ECO:0000256" key="1">
    <source>
        <dbReference type="ARBA" id="ARBA00022649"/>
    </source>
</evidence>
<dbReference type="Proteomes" id="UP000663920">
    <property type="component" value="Chromosome"/>
</dbReference>
<dbReference type="AlphaFoldDB" id="A0A975CJL6"/>
<keyword evidence="3" id="KW-1185">Reference proteome</keyword>
<dbReference type="EMBL" id="CP071869">
    <property type="protein sequence ID" value="QTE21096.1"/>
    <property type="molecule type" value="Genomic_DNA"/>
</dbReference>
<dbReference type="InterPro" id="IPR007712">
    <property type="entry name" value="RelE/ParE_toxin"/>
</dbReference>
<organism evidence="2 3">
    <name type="scientific">Polaribacter cellanae</name>
    <dbReference type="NCBI Taxonomy" id="2818493"/>
    <lineage>
        <taxon>Bacteria</taxon>
        <taxon>Pseudomonadati</taxon>
        <taxon>Bacteroidota</taxon>
        <taxon>Flavobacteriia</taxon>
        <taxon>Flavobacteriales</taxon>
        <taxon>Flavobacteriaceae</taxon>
    </lineage>
</organism>
<evidence type="ECO:0000313" key="2">
    <source>
        <dbReference type="EMBL" id="QTE21096.1"/>
    </source>
</evidence>
<sequence>MSKNYEQIIWSTQSEIDLDDILEYYLEFSPNKAYIHINDIIDAVEEIVFSEQWQIDEFDPSCRRVIVKKKYRVYYQVDKTTVRVTRVYPTQKNPNNILDH</sequence>
<dbReference type="Gene3D" id="3.30.2310.20">
    <property type="entry name" value="RelE-like"/>
    <property type="match status" value="1"/>
</dbReference>
<accession>A0A975CJL6</accession>
<dbReference type="KEGG" id="pcea:J3359_09560"/>
<dbReference type="InterPro" id="IPR035093">
    <property type="entry name" value="RelE/ParE_toxin_dom_sf"/>
</dbReference>
<proteinExistence type="predicted"/>